<name>A0A7M4DH09_9MICO</name>
<dbReference type="AlphaFoldDB" id="A0A7M4DH09"/>
<evidence type="ECO:0000256" key="5">
    <source>
        <dbReference type="ARBA" id="ARBA00022989"/>
    </source>
</evidence>
<dbReference type="PANTHER" id="PTHR23513">
    <property type="entry name" value="INTEGRAL MEMBRANE EFFLUX PROTEIN-RELATED"/>
    <property type="match status" value="1"/>
</dbReference>
<dbReference type="CDD" id="cd06173">
    <property type="entry name" value="MFS_MefA_like"/>
    <property type="match status" value="1"/>
</dbReference>
<dbReference type="GO" id="GO:0005886">
    <property type="term" value="C:plasma membrane"/>
    <property type="evidence" value="ECO:0007669"/>
    <property type="project" value="UniProtKB-SubCell"/>
</dbReference>
<evidence type="ECO:0000256" key="8">
    <source>
        <dbReference type="SAM" id="Phobius"/>
    </source>
</evidence>
<keyword evidence="3" id="KW-1003">Cell membrane</keyword>
<keyword evidence="6 8" id="KW-0472">Membrane</keyword>
<keyword evidence="4 8" id="KW-0812">Transmembrane</keyword>
<evidence type="ECO:0000256" key="2">
    <source>
        <dbReference type="ARBA" id="ARBA00022448"/>
    </source>
</evidence>
<comment type="caution">
    <text evidence="9">The sequence shown here is derived from an EMBL/GenBank/DDBJ whole genome shotgun (WGS) entry which is preliminary data.</text>
</comment>
<protein>
    <submittedName>
        <fullName evidence="9">Enterobactin exporter EntS</fullName>
    </submittedName>
</protein>
<sequence length="435" mass="44644">MSLTDRLLDIRPLRSSRAFRDLWIGSSVGTFGYQFGVVAVLLQVWQMTHSPVWTGAIGLVNAIPQLVFGMVGGSLADAMDRRTLVRLTTLGQVLVATGLTVQALLRLDSLAVLFLLICLASAFNALGSPARRTFPVRLLPADQVGAGLALQNLAFQASMLVGPALAGLVLAQWGLAPTYLVQAVAGCASLVAVIRLPAMPPLGTVARAGLRQSIDGLRFIRTKPALWGSFATDLAATLLAMPIALFPLINELRFGGNPQTLGLFLSAIAVGGIGAGLLSGTVTRARRAGLIQLTAAGTWGIALAVVGFAQPLWLVFAALAVAGAADTVSVVTRGAMVQLATPDSHRGRVSAVDHIVGVGGPEVGNFRAGLVAGLTSAPVALISGGLACAAIVGMLAITNRPLRTFTIEPATLPEEAADGPGAPDAAGSPAEVEAR</sequence>
<feature type="region of interest" description="Disordered" evidence="7">
    <location>
        <begin position="412"/>
        <end position="435"/>
    </location>
</feature>
<evidence type="ECO:0000256" key="1">
    <source>
        <dbReference type="ARBA" id="ARBA00004429"/>
    </source>
</evidence>
<evidence type="ECO:0000313" key="9">
    <source>
        <dbReference type="EMBL" id="VZO36202.1"/>
    </source>
</evidence>
<organism evidence="9 10">
    <name type="scientific">Occultella aeris</name>
    <dbReference type="NCBI Taxonomy" id="2761496"/>
    <lineage>
        <taxon>Bacteria</taxon>
        <taxon>Bacillati</taxon>
        <taxon>Actinomycetota</taxon>
        <taxon>Actinomycetes</taxon>
        <taxon>Micrococcales</taxon>
        <taxon>Ruaniaceae</taxon>
        <taxon>Occultella</taxon>
    </lineage>
</organism>
<proteinExistence type="predicted"/>
<evidence type="ECO:0000256" key="7">
    <source>
        <dbReference type="SAM" id="MobiDB-lite"/>
    </source>
</evidence>
<reference evidence="9 10" key="1">
    <citation type="submission" date="2019-11" db="EMBL/GenBank/DDBJ databases">
        <authorList>
            <person name="Criscuolo A."/>
        </authorList>
    </citation>
    <scope>NUCLEOTIDE SEQUENCE [LARGE SCALE GENOMIC DNA]</scope>
    <source>
        <strain evidence="9">CIP111667</strain>
    </source>
</reference>
<feature type="transmembrane region" description="Helical" evidence="8">
    <location>
        <begin position="225"/>
        <end position="249"/>
    </location>
</feature>
<evidence type="ECO:0000313" key="10">
    <source>
        <dbReference type="Proteomes" id="UP000419743"/>
    </source>
</evidence>
<dbReference type="EMBL" id="CACRYJ010000017">
    <property type="protein sequence ID" value="VZO36202.1"/>
    <property type="molecule type" value="Genomic_DNA"/>
</dbReference>
<feature type="transmembrane region" description="Helical" evidence="8">
    <location>
        <begin position="51"/>
        <end position="72"/>
    </location>
</feature>
<keyword evidence="10" id="KW-1185">Reference proteome</keyword>
<dbReference type="Gene3D" id="1.20.1250.20">
    <property type="entry name" value="MFS general substrate transporter like domains"/>
    <property type="match status" value="1"/>
</dbReference>
<dbReference type="SUPFAM" id="SSF103473">
    <property type="entry name" value="MFS general substrate transporter"/>
    <property type="match status" value="1"/>
</dbReference>
<feature type="transmembrane region" description="Helical" evidence="8">
    <location>
        <begin position="290"/>
        <end position="309"/>
    </location>
</feature>
<feature type="transmembrane region" description="Helical" evidence="8">
    <location>
        <begin position="110"/>
        <end position="127"/>
    </location>
</feature>
<keyword evidence="2" id="KW-0813">Transport</keyword>
<dbReference type="Pfam" id="PF05977">
    <property type="entry name" value="MFS_3"/>
    <property type="match status" value="1"/>
</dbReference>
<gene>
    <name evidence="9" type="primary">entS_1</name>
    <name evidence="9" type="ORF">HALOF300_01406</name>
</gene>
<evidence type="ECO:0000256" key="4">
    <source>
        <dbReference type="ARBA" id="ARBA00022692"/>
    </source>
</evidence>
<dbReference type="Proteomes" id="UP000419743">
    <property type="component" value="Unassembled WGS sequence"/>
</dbReference>
<feature type="transmembrane region" description="Helical" evidence="8">
    <location>
        <begin position="377"/>
        <end position="397"/>
    </location>
</feature>
<evidence type="ECO:0000256" key="3">
    <source>
        <dbReference type="ARBA" id="ARBA00022475"/>
    </source>
</evidence>
<feature type="transmembrane region" description="Helical" evidence="8">
    <location>
        <begin position="84"/>
        <end position="104"/>
    </location>
</feature>
<dbReference type="PANTHER" id="PTHR23513:SF9">
    <property type="entry name" value="ENTEROBACTIN EXPORTER ENTS"/>
    <property type="match status" value="1"/>
</dbReference>
<dbReference type="InterPro" id="IPR010290">
    <property type="entry name" value="TM_effector"/>
</dbReference>
<evidence type="ECO:0000256" key="6">
    <source>
        <dbReference type="ARBA" id="ARBA00023136"/>
    </source>
</evidence>
<accession>A0A7M4DH09</accession>
<keyword evidence="5 8" id="KW-1133">Transmembrane helix</keyword>
<feature type="transmembrane region" description="Helical" evidence="8">
    <location>
        <begin position="21"/>
        <end position="45"/>
    </location>
</feature>
<comment type="subcellular location">
    <subcellularLocation>
        <location evidence="1">Cell inner membrane</location>
        <topology evidence="1">Multi-pass membrane protein</topology>
    </subcellularLocation>
</comment>
<dbReference type="InterPro" id="IPR036259">
    <property type="entry name" value="MFS_trans_sf"/>
</dbReference>
<feature type="compositionally biased region" description="Low complexity" evidence="7">
    <location>
        <begin position="418"/>
        <end position="435"/>
    </location>
</feature>
<dbReference type="RefSeq" id="WP_156740210.1">
    <property type="nucleotide sequence ID" value="NZ_CACRYJ010000017.1"/>
</dbReference>
<feature type="transmembrane region" description="Helical" evidence="8">
    <location>
        <begin position="261"/>
        <end position="278"/>
    </location>
</feature>